<sequence length="81" mass="8508">MALLGKTSCKAAVFLAALVVMATAFSSSHAAQGQGNVGEEKMACKPLQGCNTEMCMGYCQTLSYQGGTCKHNDPDMCCCPY</sequence>
<evidence type="ECO:0008006" key="4">
    <source>
        <dbReference type="Google" id="ProtNLM"/>
    </source>
</evidence>
<dbReference type="PROSITE" id="PS00261">
    <property type="entry name" value="GLYCO_HORMONE_BETA_1"/>
    <property type="match status" value="1"/>
</dbReference>
<keyword evidence="3" id="KW-1185">Reference proteome</keyword>
<dbReference type="GO" id="GO:0005576">
    <property type="term" value="C:extracellular region"/>
    <property type="evidence" value="ECO:0007669"/>
    <property type="project" value="InterPro"/>
</dbReference>
<evidence type="ECO:0000313" key="3">
    <source>
        <dbReference type="Proteomes" id="UP000006591"/>
    </source>
</evidence>
<reference evidence="2" key="1">
    <citation type="submission" date="2015-04" db="UniProtKB">
        <authorList>
            <consortium name="EnsemblPlants"/>
        </authorList>
    </citation>
    <scope>IDENTIFICATION</scope>
    <source>
        <strain evidence="2">SL10</strain>
    </source>
</reference>
<dbReference type="Gramene" id="ONIVA10G12590.1">
    <property type="protein sequence ID" value="ONIVA10G12590.1"/>
    <property type="gene ID" value="ONIVA10G12590"/>
</dbReference>
<dbReference type="GO" id="GO:0005179">
    <property type="term" value="F:hormone activity"/>
    <property type="evidence" value="ECO:0007669"/>
    <property type="project" value="InterPro"/>
</dbReference>
<organism evidence="2">
    <name type="scientific">Oryza nivara</name>
    <name type="common">Indian wild rice</name>
    <name type="synonym">Oryza sativa f. spontanea</name>
    <dbReference type="NCBI Taxonomy" id="4536"/>
    <lineage>
        <taxon>Eukaryota</taxon>
        <taxon>Viridiplantae</taxon>
        <taxon>Streptophyta</taxon>
        <taxon>Embryophyta</taxon>
        <taxon>Tracheophyta</taxon>
        <taxon>Spermatophyta</taxon>
        <taxon>Magnoliopsida</taxon>
        <taxon>Liliopsida</taxon>
        <taxon>Poales</taxon>
        <taxon>Poaceae</taxon>
        <taxon>BOP clade</taxon>
        <taxon>Oryzoideae</taxon>
        <taxon>Oryzeae</taxon>
        <taxon>Oryzinae</taxon>
        <taxon>Oryza</taxon>
    </lineage>
</organism>
<dbReference type="AlphaFoldDB" id="A0A0E0IT95"/>
<accession>A0A0E0IT95</accession>
<feature type="signal peptide" evidence="1">
    <location>
        <begin position="1"/>
        <end position="30"/>
    </location>
</feature>
<evidence type="ECO:0000256" key="1">
    <source>
        <dbReference type="SAM" id="SignalP"/>
    </source>
</evidence>
<dbReference type="OMA" id="DLCCCPY"/>
<dbReference type="Proteomes" id="UP000006591">
    <property type="component" value="Chromosome 10"/>
</dbReference>
<dbReference type="InterPro" id="IPR018245">
    <property type="entry name" value="Gonadotropin_bsu_CS"/>
</dbReference>
<proteinExistence type="predicted"/>
<dbReference type="EnsemblPlants" id="ONIVA10G12590.1">
    <property type="protein sequence ID" value="ONIVA10G12590.1"/>
    <property type="gene ID" value="ONIVA10G12590"/>
</dbReference>
<keyword evidence="1" id="KW-0732">Signal</keyword>
<feature type="chain" id="PRO_5002363313" description="Knottin scorpion toxin-like domain-containing protein" evidence="1">
    <location>
        <begin position="31"/>
        <end position="81"/>
    </location>
</feature>
<protein>
    <recommendedName>
        <fullName evidence="4">Knottin scorpion toxin-like domain-containing protein</fullName>
    </recommendedName>
</protein>
<evidence type="ECO:0000313" key="2">
    <source>
        <dbReference type="EnsemblPlants" id="ONIVA10G12590.1"/>
    </source>
</evidence>
<reference evidence="2" key="2">
    <citation type="submission" date="2018-04" db="EMBL/GenBank/DDBJ databases">
        <title>OnivRS2 (Oryza nivara Reference Sequence Version 2).</title>
        <authorList>
            <person name="Zhang J."/>
            <person name="Kudrna D."/>
            <person name="Lee S."/>
            <person name="Talag J."/>
            <person name="Rajasekar S."/>
            <person name="Welchert J."/>
            <person name="Hsing Y.-I."/>
            <person name="Wing R.A."/>
        </authorList>
    </citation>
    <scope>NUCLEOTIDE SEQUENCE [LARGE SCALE GENOMIC DNA]</scope>
</reference>
<name>A0A0E0IT95_ORYNI</name>
<dbReference type="HOGENOM" id="CLU_197821_0_0_1"/>